<dbReference type="EMBL" id="JBBIAA010000001">
    <property type="protein sequence ID" value="MEJ5943995.1"/>
    <property type="molecule type" value="Genomic_DNA"/>
</dbReference>
<dbReference type="CDD" id="cd08253">
    <property type="entry name" value="zeta_crystallin"/>
    <property type="match status" value="1"/>
</dbReference>
<dbReference type="InterPro" id="IPR011032">
    <property type="entry name" value="GroES-like_sf"/>
</dbReference>
<comment type="caution">
    <text evidence="4">The sequence shown here is derived from an EMBL/GenBank/DDBJ whole genome shotgun (WGS) entry which is preliminary data.</text>
</comment>
<dbReference type="InterPro" id="IPR013149">
    <property type="entry name" value="ADH-like_C"/>
</dbReference>
<keyword evidence="1" id="KW-0521">NADP</keyword>
<sequence length="355" mass="36107">MSAATDQTTATSPAETARAVVYTEHGDPDVLTLLARPVDAPGPGEVRVRVHRSGVNPTDWKSRRGRGPGPVDPPQVPGQDGAGVVDAVGEGVPASRVGERVWVWEAAYGRPGGTAQEYASVPAVQAVPLPDEASFDLGASLGIPFLTAHRCLTVTEDGPQRLGPGTLRDRVVLVAGGAGAVGNAAIQLARWSDATVITTVSSAEKAQHAAAAGADHVVDYTTQDVAAVVRGIAPDGVHTVVEVNPSANAALDAAVLAPGGSVAVYANDGGDEVTFPVLGMMPVNARWQFVLVYTEPREAKLRAVDDLAAAVAAGAVRVGAVAGLPLHHHPLASTAEAHAAVEGSAVGKVLVDVVE</sequence>
<evidence type="ECO:0000256" key="2">
    <source>
        <dbReference type="SAM" id="MobiDB-lite"/>
    </source>
</evidence>
<dbReference type="PANTHER" id="PTHR44154">
    <property type="entry name" value="QUINONE OXIDOREDUCTASE"/>
    <property type="match status" value="1"/>
</dbReference>
<feature type="region of interest" description="Disordered" evidence="2">
    <location>
        <begin position="37"/>
        <end position="82"/>
    </location>
</feature>
<organism evidence="4 5">
    <name type="scientific">Pseudokineococcus basanitobsidens</name>
    <dbReference type="NCBI Taxonomy" id="1926649"/>
    <lineage>
        <taxon>Bacteria</taxon>
        <taxon>Bacillati</taxon>
        <taxon>Actinomycetota</taxon>
        <taxon>Actinomycetes</taxon>
        <taxon>Kineosporiales</taxon>
        <taxon>Kineosporiaceae</taxon>
        <taxon>Pseudokineococcus</taxon>
    </lineage>
</organism>
<dbReference type="Proteomes" id="UP001387100">
    <property type="component" value="Unassembled WGS sequence"/>
</dbReference>
<dbReference type="Pfam" id="PF08240">
    <property type="entry name" value="ADH_N"/>
    <property type="match status" value="1"/>
</dbReference>
<dbReference type="Gene3D" id="3.90.180.10">
    <property type="entry name" value="Medium-chain alcohol dehydrogenases, catalytic domain"/>
    <property type="match status" value="1"/>
</dbReference>
<proteinExistence type="predicted"/>
<dbReference type="RefSeq" id="WP_339573385.1">
    <property type="nucleotide sequence ID" value="NZ_JBBIAA010000001.1"/>
</dbReference>
<dbReference type="InterPro" id="IPR036291">
    <property type="entry name" value="NAD(P)-bd_dom_sf"/>
</dbReference>
<dbReference type="Pfam" id="PF00107">
    <property type="entry name" value="ADH_zinc_N"/>
    <property type="match status" value="1"/>
</dbReference>
<keyword evidence="5" id="KW-1185">Reference proteome</keyword>
<evidence type="ECO:0000256" key="1">
    <source>
        <dbReference type="ARBA" id="ARBA00022857"/>
    </source>
</evidence>
<dbReference type="Gene3D" id="3.40.50.720">
    <property type="entry name" value="NAD(P)-binding Rossmann-like Domain"/>
    <property type="match status" value="1"/>
</dbReference>
<dbReference type="InterPro" id="IPR020843">
    <property type="entry name" value="ER"/>
</dbReference>
<evidence type="ECO:0000259" key="3">
    <source>
        <dbReference type="SMART" id="SM00829"/>
    </source>
</evidence>
<dbReference type="SMART" id="SM00829">
    <property type="entry name" value="PKS_ER"/>
    <property type="match status" value="1"/>
</dbReference>
<name>A0ABU8RFZ1_9ACTN</name>
<dbReference type="InterPro" id="IPR013154">
    <property type="entry name" value="ADH-like_N"/>
</dbReference>
<protein>
    <submittedName>
        <fullName evidence="4">NADPH:quinone reductase</fullName>
    </submittedName>
</protein>
<dbReference type="InterPro" id="IPR051603">
    <property type="entry name" value="Zinc-ADH_QOR/CCCR"/>
</dbReference>
<dbReference type="SUPFAM" id="SSF50129">
    <property type="entry name" value="GroES-like"/>
    <property type="match status" value="1"/>
</dbReference>
<feature type="domain" description="Enoyl reductase (ER)" evidence="3">
    <location>
        <begin position="26"/>
        <end position="351"/>
    </location>
</feature>
<reference evidence="4 5" key="1">
    <citation type="journal article" date="2017" name="Int. J. Syst. Evol. Microbiol.">
        <title>Pseudokineococcus basanitobsidens sp. nov., isolated from volcanic rock.</title>
        <authorList>
            <person name="Lee D.W."/>
            <person name="Park M.Y."/>
            <person name="Kim J.J."/>
            <person name="Kim B.S."/>
        </authorList>
    </citation>
    <scope>NUCLEOTIDE SEQUENCE [LARGE SCALE GENOMIC DNA]</scope>
    <source>
        <strain evidence="4 5">DSM 103726</strain>
    </source>
</reference>
<dbReference type="PANTHER" id="PTHR44154:SF1">
    <property type="entry name" value="QUINONE OXIDOREDUCTASE"/>
    <property type="match status" value="1"/>
</dbReference>
<dbReference type="SUPFAM" id="SSF51735">
    <property type="entry name" value="NAD(P)-binding Rossmann-fold domains"/>
    <property type="match status" value="1"/>
</dbReference>
<gene>
    <name evidence="4" type="ORF">WDZ17_01620</name>
</gene>
<accession>A0ABU8RFZ1</accession>
<evidence type="ECO:0000313" key="5">
    <source>
        <dbReference type="Proteomes" id="UP001387100"/>
    </source>
</evidence>
<evidence type="ECO:0000313" key="4">
    <source>
        <dbReference type="EMBL" id="MEJ5943995.1"/>
    </source>
</evidence>